<evidence type="ECO:0000313" key="2">
    <source>
        <dbReference type="Proteomes" id="UP000225706"/>
    </source>
</evidence>
<dbReference type="Proteomes" id="UP000225706">
    <property type="component" value="Unassembled WGS sequence"/>
</dbReference>
<accession>A0A2B4RHL6</accession>
<dbReference type="AlphaFoldDB" id="A0A2B4RHL6"/>
<protein>
    <submittedName>
        <fullName evidence="1">Uncharacterized protein</fullName>
    </submittedName>
</protein>
<organism evidence="1 2">
    <name type="scientific">Stylophora pistillata</name>
    <name type="common">Smooth cauliflower coral</name>
    <dbReference type="NCBI Taxonomy" id="50429"/>
    <lineage>
        <taxon>Eukaryota</taxon>
        <taxon>Metazoa</taxon>
        <taxon>Cnidaria</taxon>
        <taxon>Anthozoa</taxon>
        <taxon>Hexacorallia</taxon>
        <taxon>Scleractinia</taxon>
        <taxon>Astrocoeniina</taxon>
        <taxon>Pocilloporidae</taxon>
        <taxon>Stylophora</taxon>
    </lineage>
</organism>
<evidence type="ECO:0000313" key="1">
    <source>
        <dbReference type="EMBL" id="PFX15878.1"/>
    </source>
</evidence>
<reference evidence="2" key="1">
    <citation type="journal article" date="2017" name="bioRxiv">
        <title>Comparative analysis of the genomes of Stylophora pistillata and Acropora digitifera provides evidence for extensive differences between species of corals.</title>
        <authorList>
            <person name="Voolstra C.R."/>
            <person name="Li Y."/>
            <person name="Liew Y.J."/>
            <person name="Baumgarten S."/>
            <person name="Zoccola D."/>
            <person name="Flot J.-F."/>
            <person name="Tambutte S."/>
            <person name="Allemand D."/>
            <person name="Aranda M."/>
        </authorList>
    </citation>
    <scope>NUCLEOTIDE SEQUENCE [LARGE SCALE GENOMIC DNA]</scope>
</reference>
<proteinExistence type="predicted"/>
<comment type="caution">
    <text evidence="1">The sequence shown here is derived from an EMBL/GenBank/DDBJ whole genome shotgun (WGS) entry which is preliminary data.</text>
</comment>
<name>A0A2B4RHL6_STYPI</name>
<dbReference type="EMBL" id="LSMT01000600">
    <property type="protein sequence ID" value="PFX15878.1"/>
    <property type="molecule type" value="Genomic_DNA"/>
</dbReference>
<gene>
    <name evidence="1" type="ORF">AWC38_SpisGene19886</name>
</gene>
<sequence>MYGFRNLEPTNRFSETVYVTRHFVQDRKYDVKIVYHSEGRGVFEVEGGKKISDEKVEGGRRLKIKINQMEKCFHITRAQGEYTVSPGYDIEEEERVYY</sequence>
<keyword evidence="2" id="KW-1185">Reference proteome</keyword>